<evidence type="ECO:0000256" key="8">
    <source>
        <dbReference type="ARBA" id="ARBA00022723"/>
    </source>
</evidence>
<evidence type="ECO:0000313" key="20">
    <source>
        <dbReference type="EMBL" id="CBK20007.2"/>
    </source>
</evidence>
<feature type="binding site" evidence="16">
    <location>
        <position position="156"/>
    </location>
    <ligand>
        <name>Mg(2+)</name>
        <dbReference type="ChEBI" id="CHEBI:18420"/>
    </ligand>
</feature>
<keyword evidence="7" id="KW-0808">Transferase</keyword>
<feature type="binding site" evidence="15">
    <location>
        <position position="154"/>
    </location>
    <ligand>
        <name>thiamine diphosphate</name>
        <dbReference type="ChEBI" id="CHEBI:58937"/>
    </ligand>
</feature>
<dbReference type="SUPFAM" id="SSF52922">
    <property type="entry name" value="TK C-terminal domain-like"/>
    <property type="match status" value="1"/>
</dbReference>
<dbReference type="InterPro" id="IPR005474">
    <property type="entry name" value="Transketolase_N"/>
</dbReference>
<dbReference type="PANTHER" id="PTHR43522">
    <property type="entry name" value="TRANSKETOLASE"/>
    <property type="match status" value="1"/>
</dbReference>
<comment type="cofactor">
    <cofactor evidence="15">
        <name>thiamine diphosphate</name>
        <dbReference type="ChEBI" id="CHEBI:58937"/>
    </cofactor>
    <text evidence="15">Binds 1 thiamine pyrophosphate per subunit. During the reaction, the substrate forms a covalent intermediate with the cofactor.</text>
</comment>
<evidence type="ECO:0000256" key="17">
    <source>
        <dbReference type="PIRSR" id="PIRSR605478-5"/>
    </source>
</evidence>
<dbReference type="EMBL" id="FN668638">
    <property type="protein sequence ID" value="CBK20007.2"/>
    <property type="molecule type" value="Genomic_DNA"/>
</dbReference>
<dbReference type="InParanoid" id="D8LW18"/>
<dbReference type="FunCoup" id="D8LW18">
    <property type="interactions" value="72"/>
</dbReference>
<evidence type="ECO:0000256" key="2">
    <source>
        <dbReference type="ARBA" id="ARBA00001936"/>
    </source>
</evidence>
<evidence type="ECO:0000256" key="15">
    <source>
        <dbReference type="PIRSR" id="PIRSR605478-3"/>
    </source>
</evidence>
<accession>D8LW18</accession>
<feature type="binding site" evidence="15">
    <location>
        <position position="230"/>
    </location>
    <ligand>
        <name>thiamine diphosphate</name>
        <dbReference type="ChEBI" id="CHEBI:58937"/>
    </ligand>
</feature>
<dbReference type="InterPro" id="IPR005478">
    <property type="entry name" value="Transketolase_bac-like"/>
</dbReference>
<feature type="binding site" evidence="14">
    <location>
        <position position="435"/>
    </location>
    <ligand>
        <name>substrate</name>
    </ligand>
</feature>
<dbReference type="AlphaFoldDB" id="D8LW18"/>
<feature type="binding site" evidence="14">
    <location>
        <position position="439"/>
    </location>
    <ligand>
        <name>substrate</name>
    </ligand>
</feature>
<evidence type="ECO:0000256" key="6">
    <source>
        <dbReference type="ARBA" id="ARBA00013152"/>
    </source>
</evidence>
<evidence type="ECO:0000256" key="18">
    <source>
        <dbReference type="SAM" id="Phobius"/>
    </source>
</evidence>
<dbReference type="GO" id="GO:0006098">
    <property type="term" value="P:pentose-phosphate shunt"/>
    <property type="evidence" value="ECO:0007669"/>
    <property type="project" value="TreeGrafter"/>
</dbReference>
<dbReference type="GO" id="GO:0004802">
    <property type="term" value="F:transketolase activity"/>
    <property type="evidence" value="ECO:0007669"/>
    <property type="project" value="UniProtKB-EC"/>
</dbReference>
<sequence>MGCAPIAHALWGSVMNYDPKNPKWYNRDRFILSNGHASALLYSMLYLTGYDMTIDDLKSFRQLGSRTPGHPESEMVGVEVSTGPLGQGVSNAVGMAIAESHLAALFNKPDFPVIDNYIYALCGDGCLEEGISHESASLAGHLKLGRLIVLYDDNSITIDGRTDISFSEDTLKRYEAYGWDVARVPDGDHDVAGILAAIERAKKVEDKPSIIAIRTTIGFGAAKQNTSAVHGSPLGWEDIDQVRAQFGFPAGEYFSVAEDVLQYYRTAGERGSAKAAAWAKLFEAYGAAFPAEHAELVRRMEGKLKGDITAVLPEMGGKDAATRSSSGVVLNALAAQYPELMGGSADLTPSNNTALKGSEDFSATNRAGRYLRFGVREHGMAAICNGMFAYGGFLPFCATFFVFVGYCMGAVRIAALSHYRVLFILTHDSIGVGEDGPTHQPIEQLWQLRNMPGITVLRPADGREVAGAYQQYMEGSGPVVLVLSRQNLPYLEGSSAAKVEKGAYVIREVEGTPDLVLLGTGSEVSMCVAAAEKMEGKKVRVVSMPSVELFEKQPREYQKAVLGENVPIMGVEAGATHGWEKFTHYQMGMTTFGASAPAAKVFEHFGLTVEKVVEKGEKLMNYYATHPIPAKLEDFGF</sequence>
<feature type="binding site" evidence="16">
    <location>
        <position position="154"/>
    </location>
    <ligand>
        <name>Mg(2+)</name>
        <dbReference type="ChEBI" id="CHEBI:18420"/>
    </ligand>
</feature>
<dbReference type="NCBIfam" id="TIGR00232">
    <property type="entry name" value="tktlase_bact"/>
    <property type="match status" value="1"/>
</dbReference>
<dbReference type="Gene3D" id="3.40.50.970">
    <property type="match status" value="2"/>
</dbReference>
<dbReference type="InterPro" id="IPR033247">
    <property type="entry name" value="Transketolase_fam"/>
</dbReference>
<feature type="binding site" evidence="16">
    <location>
        <position position="124"/>
    </location>
    <ligand>
        <name>Mg(2+)</name>
        <dbReference type="ChEBI" id="CHEBI:18420"/>
    </ligand>
</feature>
<keyword evidence="8 16" id="KW-0479">Metal-binding</keyword>
<dbReference type="GO" id="GO:0005829">
    <property type="term" value="C:cytosol"/>
    <property type="evidence" value="ECO:0007669"/>
    <property type="project" value="TreeGrafter"/>
</dbReference>
<feature type="site" description="Important for catalytic activity" evidence="17">
    <location>
        <position position="230"/>
    </location>
</feature>
<name>D8LW18_BLAHO</name>
<evidence type="ECO:0000256" key="14">
    <source>
        <dbReference type="PIRSR" id="PIRSR605478-2"/>
    </source>
</evidence>
<dbReference type="FunFam" id="3.40.50.920:FF:000003">
    <property type="entry name" value="Transketolase"/>
    <property type="match status" value="1"/>
</dbReference>
<organism evidence="20">
    <name type="scientific">Blastocystis hominis</name>
    <dbReference type="NCBI Taxonomy" id="12968"/>
    <lineage>
        <taxon>Eukaryota</taxon>
        <taxon>Sar</taxon>
        <taxon>Stramenopiles</taxon>
        <taxon>Bigyra</taxon>
        <taxon>Opalozoa</taxon>
        <taxon>Opalinata</taxon>
        <taxon>Blastocystidae</taxon>
        <taxon>Blastocystis</taxon>
    </lineage>
</organism>
<comment type="subunit">
    <text evidence="5">Homodimer.</text>
</comment>
<feature type="active site" description="Proton donor" evidence="13">
    <location>
        <position position="377"/>
    </location>
</feature>
<dbReference type="CDD" id="cd07033">
    <property type="entry name" value="TPP_PYR_DXS_TK_like"/>
    <property type="match status" value="1"/>
</dbReference>
<evidence type="ECO:0000256" key="9">
    <source>
        <dbReference type="ARBA" id="ARBA00022837"/>
    </source>
</evidence>
<dbReference type="InterPro" id="IPR029061">
    <property type="entry name" value="THDP-binding"/>
</dbReference>
<evidence type="ECO:0000256" key="3">
    <source>
        <dbReference type="ARBA" id="ARBA00001941"/>
    </source>
</evidence>
<comment type="catalytic activity">
    <reaction evidence="12">
        <text>D-sedoheptulose 7-phosphate + D-glyceraldehyde 3-phosphate = aldehydo-D-ribose 5-phosphate + D-xylulose 5-phosphate</text>
        <dbReference type="Rhea" id="RHEA:10508"/>
        <dbReference type="ChEBI" id="CHEBI:57483"/>
        <dbReference type="ChEBI" id="CHEBI:57737"/>
        <dbReference type="ChEBI" id="CHEBI:58273"/>
        <dbReference type="ChEBI" id="CHEBI:59776"/>
        <dbReference type="EC" id="2.2.1.1"/>
    </reaction>
</comment>
<proteinExistence type="inferred from homology"/>
<dbReference type="EC" id="2.2.1.1" evidence="6"/>
<reference evidence="20" key="1">
    <citation type="submission" date="2010-02" db="EMBL/GenBank/DDBJ databases">
        <title>Sequencing and annotation of the Blastocystis hominis genome.</title>
        <authorList>
            <person name="Wincker P."/>
        </authorList>
    </citation>
    <scope>NUCLEOTIDE SEQUENCE</scope>
    <source>
        <strain evidence="20">Singapore isolate B</strain>
    </source>
</reference>
<comment type="cofactor">
    <cofactor evidence="1">
        <name>Ca(2+)</name>
        <dbReference type="ChEBI" id="CHEBI:29108"/>
    </cofactor>
</comment>
<dbReference type="GeneID" id="24917710"/>
<comment type="cofactor">
    <cofactor evidence="3">
        <name>Co(2+)</name>
        <dbReference type="ChEBI" id="CHEBI:48828"/>
    </cofactor>
</comment>
<feature type="binding site" evidence="15">
    <location>
        <position position="36"/>
    </location>
    <ligand>
        <name>thiamine diphosphate</name>
        <dbReference type="ChEBI" id="CHEBI:58937"/>
    </ligand>
</feature>
<feature type="domain" description="Transketolase-like pyrimidine-binding" evidence="19">
    <location>
        <begin position="320"/>
        <end position="490"/>
    </location>
</feature>
<feature type="transmembrane region" description="Helical" evidence="18">
    <location>
        <begin position="387"/>
        <end position="411"/>
    </location>
</feature>
<keyword evidence="21" id="KW-1185">Reference proteome</keyword>
<dbReference type="InterPro" id="IPR009014">
    <property type="entry name" value="Transketo_C/PFOR_II"/>
</dbReference>
<comment type="similarity">
    <text evidence="4">Belongs to the transketolase family.</text>
</comment>
<feature type="binding site" evidence="14">
    <location>
        <position position="323"/>
    </location>
    <ligand>
        <name>substrate</name>
    </ligand>
</feature>
<keyword evidence="18" id="KW-0472">Membrane</keyword>
<evidence type="ECO:0000256" key="4">
    <source>
        <dbReference type="ARBA" id="ARBA00007131"/>
    </source>
</evidence>
<dbReference type="Pfam" id="PF02779">
    <property type="entry name" value="Transket_pyr"/>
    <property type="match status" value="1"/>
</dbReference>
<feature type="binding site" evidence="15">
    <location>
        <position position="125"/>
    </location>
    <ligand>
        <name>thiamine diphosphate</name>
        <dbReference type="ChEBI" id="CHEBI:58937"/>
    </ligand>
</feature>
<dbReference type="GO" id="GO:0046872">
    <property type="term" value="F:metal ion binding"/>
    <property type="evidence" value="ECO:0007669"/>
    <property type="project" value="UniProtKB-KW"/>
</dbReference>
<comment type="cofactor">
    <cofactor evidence="2">
        <name>Mn(2+)</name>
        <dbReference type="ChEBI" id="CHEBI:29035"/>
    </cofactor>
</comment>
<dbReference type="Pfam" id="PF22613">
    <property type="entry name" value="Transketolase_C_1"/>
    <property type="match status" value="1"/>
</dbReference>
<evidence type="ECO:0000256" key="16">
    <source>
        <dbReference type="PIRSR" id="PIRSR605478-4"/>
    </source>
</evidence>
<evidence type="ECO:0000256" key="11">
    <source>
        <dbReference type="ARBA" id="ARBA00023052"/>
    </source>
</evidence>
<dbReference type="Gene3D" id="3.40.50.920">
    <property type="match status" value="1"/>
</dbReference>
<feature type="binding site" evidence="15">
    <location>
        <position position="403"/>
    </location>
    <ligand>
        <name>thiamine diphosphate</name>
        <dbReference type="ChEBI" id="CHEBI:58937"/>
    </ligand>
</feature>
<protein>
    <recommendedName>
        <fullName evidence="6">transketolase</fullName>
        <ecNumber evidence="6">2.2.1.1</ecNumber>
    </recommendedName>
</protein>
<dbReference type="OMA" id="VYCLCGD"/>
<gene>
    <name evidence="20" type="ORF">GSBLH_T00000399001</name>
</gene>
<evidence type="ECO:0000256" key="13">
    <source>
        <dbReference type="PIRSR" id="PIRSR605478-1"/>
    </source>
</evidence>
<dbReference type="FunFam" id="3.40.50.970:FF:000045">
    <property type="entry name" value="Transketolase"/>
    <property type="match status" value="1"/>
</dbReference>
<dbReference type="PANTHER" id="PTHR43522:SF2">
    <property type="entry name" value="TRANSKETOLASE 1-RELATED"/>
    <property type="match status" value="1"/>
</dbReference>
<dbReference type="Pfam" id="PF00456">
    <property type="entry name" value="Transketolase_N"/>
    <property type="match status" value="1"/>
</dbReference>
<evidence type="ECO:0000256" key="1">
    <source>
        <dbReference type="ARBA" id="ARBA00001913"/>
    </source>
</evidence>
<dbReference type="SUPFAM" id="SSF52518">
    <property type="entry name" value="Thiamin diphosphate-binding fold (THDP-binding)"/>
    <property type="match status" value="2"/>
</dbReference>
<dbReference type="CDD" id="cd02012">
    <property type="entry name" value="TPP_TK"/>
    <property type="match status" value="1"/>
</dbReference>
<evidence type="ECO:0000259" key="19">
    <source>
        <dbReference type="SMART" id="SM00861"/>
    </source>
</evidence>
<dbReference type="InterPro" id="IPR005475">
    <property type="entry name" value="Transketolase-like_Pyr-bd"/>
</dbReference>
<dbReference type="RefSeq" id="XP_012894055.1">
    <property type="nucleotide sequence ID" value="XM_013038601.1"/>
</dbReference>
<feature type="binding site" evidence="14">
    <location>
        <position position="230"/>
    </location>
    <ligand>
        <name>substrate</name>
    </ligand>
</feature>
<keyword evidence="11 15" id="KW-0786">Thiamine pyrophosphate</keyword>
<dbReference type="Proteomes" id="UP000008312">
    <property type="component" value="Unassembled WGS sequence"/>
</dbReference>
<evidence type="ECO:0000256" key="7">
    <source>
        <dbReference type="ARBA" id="ARBA00022679"/>
    </source>
</evidence>
<keyword evidence="18" id="KW-0812">Transmembrane</keyword>
<evidence type="ECO:0000256" key="12">
    <source>
        <dbReference type="ARBA" id="ARBA00049473"/>
    </source>
</evidence>
<feature type="binding site" evidence="14">
    <location>
        <position position="350"/>
    </location>
    <ligand>
        <name>substrate</name>
    </ligand>
</feature>
<keyword evidence="18" id="KW-1133">Transmembrane helix</keyword>
<feature type="binding site" evidence="15">
    <location>
        <begin position="83"/>
        <end position="85"/>
    </location>
    <ligand>
        <name>thiamine diphosphate</name>
        <dbReference type="ChEBI" id="CHEBI:58937"/>
    </ligand>
</feature>
<evidence type="ECO:0000256" key="5">
    <source>
        <dbReference type="ARBA" id="ARBA00011738"/>
    </source>
</evidence>
<comment type="cofactor">
    <cofactor evidence="16">
        <name>Mg(2+)</name>
        <dbReference type="ChEBI" id="CHEBI:18420"/>
    </cofactor>
    <text evidence="16">Binds 1 Mg(2+) ion per subunit. Can also utilize other divalent metal cations, such as Ca(2+), Mn(2+) and Co(2+).</text>
</comment>
<dbReference type="InterPro" id="IPR055152">
    <property type="entry name" value="Transketolase-like_C_2"/>
</dbReference>
<evidence type="ECO:0000256" key="10">
    <source>
        <dbReference type="ARBA" id="ARBA00022842"/>
    </source>
</evidence>
<dbReference type="OrthoDB" id="10267175at2759"/>
<dbReference type="FunFam" id="3.40.50.970:FF:000004">
    <property type="entry name" value="Transketolase"/>
    <property type="match status" value="1"/>
</dbReference>
<dbReference type="SMART" id="SM00861">
    <property type="entry name" value="Transket_pyr"/>
    <property type="match status" value="1"/>
</dbReference>
<keyword evidence="9" id="KW-0106">Calcium</keyword>
<feature type="binding site" evidence="14">
    <location>
        <position position="485"/>
    </location>
    <ligand>
        <name>substrate</name>
    </ligand>
</feature>
<feature type="binding site" evidence="14">
    <location>
        <position position="427"/>
    </location>
    <ligand>
        <name>substrate</name>
    </ligand>
</feature>
<evidence type="ECO:0000313" key="21">
    <source>
        <dbReference type="Proteomes" id="UP000008312"/>
    </source>
</evidence>
<keyword evidence="10 16" id="KW-0460">Magnesium</keyword>